<keyword evidence="1 2" id="KW-0238">DNA-binding</keyword>
<dbReference type="PROSITE" id="PS50977">
    <property type="entry name" value="HTH_TETR_2"/>
    <property type="match status" value="1"/>
</dbReference>
<keyword evidence="5" id="KW-1185">Reference proteome</keyword>
<proteinExistence type="predicted"/>
<feature type="domain" description="HTH tetR-type" evidence="3">
    <location>
        <begin position="1"/>
        <end position="50"/>
    </location>
</feature>
<dbReference type="EMBL" id="CP118246">
    <property type="protein sequence ID" value="WDR03036.1"/>
    <property type="molecule type" value="Genomic_DNA"/>
</dbReference>
<evidence type="ECO:0000256" key="2">
    <source>
        <dbReference type="PROSITE-ProRule" id="PRU00335"/>
    </source>
</evidence>
<gene>
    <name evidence="4" type="ORF">PSQ19_02170</name>
</gene>
<sequence length="167" mass="18726">MIELKDRGYSALKAQPLAKKLNVTRGSFYYHFENLESFHAAVITHWSKHTSGRVIKTAQESINPQKALDELLQQTLCSGEDLERAIRSWSTVQPLVAKEVEKVDQGRIKVAEALLIKSGVSKSHAAPRAKLLYWAAIGRLMLPFPANNLLSRMEISGVATLMLQERE</sequence>
<dbReference type="Proteomes" id="UP001220530">
    <property type="component" value="Chromosome"/>
</dbReference>
<evidence type="ECO:0000313" key="5">
    <source>
        <dbReference type="Proteomes" id="UP001220530"/>
    </source>
</evidence>
<dbReference type="SUPFAM" id="SSF46689">
    <property type="entry name" value="Homeodomain-like"/>
    <property type="match status" value="1"/>
</dbReference>
<evidence type="ECO:0000259" key="3">
    <source>
        <dbReference type="PROSITE" id="PS50977"/>
    </source>
</evidence>
<organism evidence="4 5">
    <name type="scientific">Devosia algicola</name>
    <dbReference type="NCBI Taxonomy" id="3026418"/>
    <lineage>
        <taxon>Bacteria</taxon>
        <taxon>Pseudomonadati</taxon>
        <taxon>Pseudomonadota</taxon>
        <taxon>Alphaproteobacteria</taxon>
        <taxon>Hyphomicrobiales</taxon>
        <taxon>Devosiaceae</taxon>
        <taxon>Devosia</taxon>
    </lineage>
</organism>
<dbReference type="Pfam" id="PF00440">
    <property type="entry name" value="TetR_N"/>
    <property type="match status" value="1"/>
</dbReference>
<name>A0ABY7YNZ5_9HYPH</name>
<dbReference type="Gene3D" id="1.10.357.10">
    <property type="entry name" value="Tetracycline Repressor, domain 2"/>
    <property type="match status" value="1"/>
</dbReference>
<evidence type="ECO:0000256" key="1">
    <source>
        <dbReference type="ARBA" id="ARBA00023125"/>
    </source>
</evidence>
<dbReference type="RefSeq" id="WP_282219438.1">
    <property type="nucleotide sequence ID" value="NZ_CP118246.1"/>
</dbReference>
<dbReference type="InterPro" id="IPR001647">
    <property type="entry name" value="HTH_TetR"/>
</dbReference>
<dbReference type="InterPro" id="IPR009057">
    <property type="entry name" value="Homeodomain-like_sf"/>
</dbReference>
<accession>A0ABY7YNZ5</accession>
<feature type="DNA-binding region" description="H-T-H motif" evidence="2">
    <location>
        <begin position="13"/>
        <end position="32"/>
    </location>
</feature>
<evidence type="ECO:0000313" key="4">
    <source>
        <dbReference type="EMBL" id="WDR03036.1"/>
    </source>
</evidence>
<reference evidence="4 5" key="1">
    <citation type="submission" date="2023-02" db="EMBL/GenBank/DDBJ databases">
        <title>Devosia algicola sp. nov., isolated from the phycosphere of marine algae.</title>
        <authorList>
            <person name="Kim J.M."/>
            <person name="Lee J.K."/>
            <person name="Choi B.J."/>
            <person name="Bayburt H."/>
            <person name="Jeon C.O."/>
        </authorList>
    </citation>
    <scope>NUCLEOTIDE SEQUENCE [LARGE SCALE GENOMIC DNA]</scope>
    <source>
        <strain evidence="4 5">G20-9</strain>
    </source>
</reference>
<protein>
    <submittedName>
        <fullName evidence="4">TetR/AcrR family transcriptional regulator</fullName>
    </submittedName>
</protein>